<evidence type="ECO:0000313" key="4">
    <source>
        <dbReference type="Proteomes" id="UP001318040"/>
    </source>
</evidence>
<keyword evidence="4" id="KW-1185">Reference proteome</keyword>
<feature type="region of interest" description="Disordered" evidence="3">
    <location>
        <begin position="369"/>
        <end position="405"/>
    </location>
</feature>
<dbReference type="Gene3D" id="1.25.40.10">
    <property type="entry name" value="Tetratricopeptide repeat domain"/>
    <property type="match status" value="1"/>
</dbReference>
<feature type="compositionally biased region" description="Acidic residues" evidence="3">
    <location>
        <begin position="378"/>
        <end position="388"/>
    </location>
</feature>
<dbReference type="RefSeq" id="XP_032811354.1">
    <property type="nucleotide sequence ID" value="XM_032955463.1"/>
</dbReference>
<dbReference type="Gene3D" id="2.70.160.11">
    <property type="entry name" value="Hnrnp arginine n-methyltransferase1"/>
    <property type="match status" value="1"/>
</dbReference>
<gene>
    <name evidence="5" type="primary">PRMT9</name>
</gene>
<dbReference type="InterPro" id="IPR029063">
    <property type="entry name" value="SAM-dependent_MTases_sf"/>
</dbReference>
<dbReference type="PROSITE" id="PS51678">
    <property type="entry name" value="SAM_MT_PRMT"/>
    <property type="match status" value="1"/>
</dbReference>
<dbReference type="AlphaFoldDB" id="A0AAJ7WV69"/>
<evidence type="ECO:0000256" key="3">
    <source>
        <dbReference type="SAM" id="MobiDB-lite"/>
    </source>
</evidence>
<dbReference type="CTD" id="90826"/>
<protein>
    <submittedName>
        <fullName evidence="5">Protein arginine N-methyltransferase 9 isoform X2</fullName>
    </submittedName>
</protein>
<dbReference type="GO" id="GO:0016274">
    <property type="term" value="F:protein-arginine N-methyltransferase activity"/>
    <property type="evidence" value="ECO:0007669"/>
    <property type="project" value="InterPro"/>
</dbReference>
<evidence type="ECO:0000313" key="5">
    <source>
        <dbReference type="RefSeq" id="XP_032811354.1"/>
    </source>
</evidence>
<dbReference type="Gene3D" id="3.40.50.150">
    <property type="entry name" value="Vaccinia Virus protein VP39"/>
    <property type="match status" value="2"/>
</dbReference>
<organism evidence="4 5">
    <name type="scientific">Petromyzon marinus</name>
    <name type="common">Sea lamprey</name>
    <dbReference type="NCBI Taxonomy" id="7757"/>
    <lineage>
        <taxon>Eukaryota</taxon>
        <taxon>Metazoa</taxon>
        <taxon>Chordata</taxon>
        <taxon>Craniata</taxon>
        <taxon>Vertebrata</taxon>
        <taxon>Cyclostomata</taxon>
        <taxon>Hyperoartia</taxon>
        <taxon>Petromyzontiformes</taxon>
        <taxon>Petromyzontidae</taxon>
        <taxon>Petromyzon</taxon>
    </lineage>
</organism>
<proteinExistence type="predicted"/>
<feature type="compositionally biased region" description="Basic and acidic residues" evidence="3">
    <location>
        <begin position="389"/>
        <end position="405"/>
    </location>
</feature>
<feature type="region of interest" description="Disordered" evidence="3">
    <location>
        <begin position="535"/>
        <end position="556"/>
    </location>
</feature>
<dbReference type="CDD" id="cd02440">
    <property type="entry name" value="AdoMet_MTases"/>
    <property type="match status" value="1"/>
</dbReference>
<dbReference type="SUPFAM" id="SSF48452">
    <property type="entry name" value="TPR-like"/>
    <property type="match status" value="1"/>
</dbReference>
<dbReference type="GO" id="GO:0042054">
    <property type="term" value="F:histone methyltransferase activity"/>
    <property type="evidence" value="ECO:0007669"/>
    <property type="project" value="TreeGrafter"/>
</dbReference>
<feature type="compositionally biased region" description="Basic residues" evidence="3">
    <location>
        <begin position="17"/>
        <end position="27"/>
    </location>
</feature>
<evidence type="ECO:0000256" key="2">
    <source>
        <dbReference type="PROSITE-ProRule" id="PRU01015"/>
    </source>
</evidence>
<keyword evidence="2" id="KW-0489">Methyltransferase</keyword>
<dbReference type="InterPro" id="IPR025799">
    <property type="entry name" value="Arg_MeTrfase"/>
</dbReference>
<feature type="region of interest" description="Disordered" evidence="3">
    <location>
        <begin position="694"/>
        <end position="738"/>
    </location>
</feature>
<name>A0AAJ7WV69_PETMA</name>
<dbReference type="PANTHER" id="PTHR11006">
    <property type="entry name" value="PROTEIN ARGININE N-METHYLTRANSFERASE"/>
    <property type="match status" value="1"/>
</dbReference>
<dbReference type="GO" id="GO:0005634">
    <property type="term" value="C:nucleus"/>
    <property type="evidence" value="ECO:0007669"/>
    <property type="project" value="TreeGrafter"/>
</dbReference>
<keyword evidence="2" id="KW-0808">Transferase</keyword>
<dbReference type="Proteomes" id="UP001318040">
    <property type="component" value="Chromosome 16"/>
</dbReference>
<reference evidence="5" key="1">
    <citation type="submission" date="2025-08" db="UniProtKB">
        <authorList>
            <consortium name="RefSeq"/>
        </authorList>
    </citation>
    <scope>IDENTIFICATION</scope>
    <source>
        <tissue evidence="5">Sperm</tissue>
    </source>
</reference>
<dbReference type="GO" id="GO:0032259">
    <property type="term" value="P:methylation"/>
    <property type="evidence" value="ECO:0007669"/>
    <property type="project" value="UniProtKB-KW"/>
</dbReference>
<dbReference type="PANTHER" id="PTHR11006:SF60">
    <property type="entry name" value="PROTEIN ARGININE N-METHYLTRANSFERASE 9"/>
    <property type="match status" value="1"/>
</dbReference>
<feature type="compositionally biased region" description="Low complexity" evidence="3">
    <location>
        <begin position="535"/>
        <end position="544"/>
    </location>
</feature>
<accession>A0AAJ7WV69</accession>
<evidence type="ECO:0000256" key="1">
    <source>
        <dbReference type="ARBA" id="ARBA00022691"/>
    </source>
</evidence>
<dbReference type="InterPro" id="IPR011990">
    <property type="entry name" value="TPR-like_helical_dom_sf"/>
</dbReference>
<keyword evidence="1 2" id="KW-0949">S-adenosyl-L-methionine</keyword>
<dbReference type="SUPFAM" id="SSF53335">
    <property type="entry name" value="S-adenosyl-L-methionine-dependent methyltransferases"/>
    <property type="match status" value="1"/>
</dbReference>
<feature type="region of interest" description="Disordered" evidence="3">
    <location>
        <begin position="1"/>
        <end position="37"/>
    </location>
</feature>
<feature type="compositionally biased region" description="Basic and acidic residues" evidence="3">
    <location>
        <begin position="28"/>
        <end position="37"/>
    </location>
</feature>
<dbReference type="Pfam" id="PF06325">
    <property type="entry name" value="PrmA"/>
    <property type="match status" value="1"/>
</dbReference>
<sequence>MSSGGARDGNDEDGARRMMRRRKKKKTGGRDKRVDTARDGGHRSLVLARDLVEAKDPGTGFAHYLLALTLVPALRSSVQAEFRDCARAWTSELEELGRARDAFDCYEQALALYPEDELILNGMGESLFRLGFWDEAAACFLRALRSAPGWAPARENFRRAASWLLERWHFPMLNDRRRNEAYRDALRRAVAKRGGTGCCTVLDIGAGTGILSMFARQAGASRVFACEVSRTAVQLAREVLSANGFAGDVSLLHAASNDLAVPRDLPERVSLVVTETMDAALLGEGIVESLIHAWRHLLLPPPPTATVNGADAGVGAGCGQVIPAGATVYACAVECPEIRRYHRLCVREACGTRLDTGVAFRSLVGLPPRIGRDTPTNNDEDDDEEGEEGKDADNEGSCREPYTTERMSRVPGGYTLLCDSFPVLAVDFNNPQELEGLFSRAPERRGARVTCGGTLDAIVAWFRLRLDEESSLSTAPGEDSCWEQAVYPVTPVRGWNGYTVREGDTLEIEAVCRDGHLGLSCVSVTPAWAAPDAASRRAAARPAPGSTPQLDDASTAAEVATPEGDGEAWLCSAIASLGTASGWAPGVETCALEPWEVARLNDVEHWEAFSRAARDAPGRRSGGAGPLRVLDLSAGLSVLPLVVARACGGGGGADGVGAAIVCSSAEDPRRRRALRALAAANGVAAQLRFLDDGGGGVGSAREKERGGGVRSEPGCGTASGAARPPPDDATEDETMGEQRQEVVVVESEEDGTEDGSWDVIVLEAVEPTGLLRQGLVEKAALARSLLRPGGTVLPLGATLVGQLLESDALLSDSVALGSGPTLGLRIAPFLNLFSGLLEVFGRVWGLRLA</sequence>